<protein>
    <submittedName>
        <fullName evidence="2">Uncharacterized protein</fullName>
    </submittedName>
</protein>
<evidence type="ECO:0000313" key="2">
    <source>
        <dbReference type="EMBL" id="KAG5383924.1"/>
    </source>
</evidence>
<feature type="region of interest" description="Disordered" evidence="1">
    <location>
        <begin position="121"/>
        <end position="180"/>
    </location>
</feature>
<dbReference type="Pfam" id="PF03004">
    <property type="entry name" value="Transposase_24"/>
    <property type="match status" value="1"/>
</dbReference>
<reference evidence="2 3" key="1">
    <citation type="submission" date="2021-03" db="EMBL/GenBank/DDBJ databases">
        <authorList>
            <person name="King G.J."/>
            <person name="Bancroft I."/>
            <person name="Baten A."/>
            <person name="Bloomfield J."/>
            <person name="Borpatragohain P."/>
            <person name="He Z."/>
            <person name="Irish N."/>
            <person name="Irwin J."/>
            <person name="Liu K."/>
            <person name="Mauleon R.P."/>
            <person name="Moore J."/>
            <person name="Morris R."/>
            <person name="Ostergaard L."/>
            <person name="Wang B."/>
            <person name="Wells R."/>
        </authorList>
    </citation>
    <scope>NUCLEOTIDE SEQUENCE [LARGE SCALE GENOMIC DNA]</scope>
    <source>
        <strain evidence="2">R-o-18</strain>
        <tissue evidence="2">Leaf</tissue>
    </source>
</reference>
<dbReference type="EMBL" id="JADBGQ010000008">
    <property type="protein sequence ID" value="KAG5383924.1"/>
    <property type="molecule type" value="Genomic_DNA"/>
</dbReference>
<evidence type="ECO:0000313" key="3">
    <source>
        <dbReference type="Proteomes" id="UP000823674"/>
    </source>
</evidence>
<sequence length="180" mass="19905">MVHDHTLLQILSIIINEGLEEPLSYPDFVRKAHIRKHGTFIDERAKALVLEVEQAVEEMIHSALTAGTTTSKRRVLNQGYIKLVQTRKGTIYGLGSVQFKKRCPSESVPATLKRSLDMEMRPQASNPPASTAQPTQAQRQSQSQAQPQGQGQAPSPAQDQSQAPGDSQPQHLQLRISHIN</sequence>
<organism evidence="2 3">
    <name type="scientific">Brassica rapa subsp. trilocularis</name>
    <dbReference type="NCBI Taxonomy" id="1813537"/>
    <lineage>
        <taxon>Eukaryota</taxon>
        <taxon>Viridiplantae</taxon>
        <taxon>Streptophyta</taxon>
        <taxon>Embryophyta</taxon>
        <taxon>Tracheophyta</taxon>
        <taxon>Spermatophyta</taxon>
        <taxon>Magnoliopsida</taxon>
        <taxon>eudicotyledons</taxon>
        <taxon>Gunneridae</taxon>
        <taxon>Pentapetalae</taxon>
        <taxon>rosids</taxon>
        <taxon>malvids</taxon>
        <taxon>Brassicales</taxon>
        <taxon>Brassicaceae</taxon>
        <taxon>Brassiceae</taxon>
        <taxon>Brassica</taxon>
    </lineage>
</organism>
<gene>
    <name evidence="2" type="primary">A09p031630.1_BraROA</name>
    <name evidence="2" type="ORF">IGI04_035394</name>
</gene>
<accession>A0ABQ7LED6</accession>
<name>A0ABQ7LED6_BRACM</name>
<keyword evidence="3" id="KW-1185">Reference proteome</keyword>
<dbReference type="Proteomes" id="UP000823674">
    <property type="component" value="Chromosome A09"/>
</dbReference>
<feature type="compositionally biased region" description="Low complexity" evidence="1">
    <location>
        <begin position="127"/>
        <end position="164"/>
    </location>
</feature>
<proteinExistence type="predicted"/>
<dbReference type="InterPro" id="IPR004252">
    <property type="entry name" value="Probable_transposase_24"/>
</dbReference>
<comment type="caution">
    <text evidence="2">The sequence shown here is derived from an EMBL/GenBank/DDBJ whole genome shotgun (WGS) entry which is preliminary data.</text>
</comment>
<evidence type="ECO:0000256" key="1">
    <source>
        <dbReference type="SAM" id="MobiDB-lite"/>
    </source>
</evidence>